<name>A0A2J6T4G1_9HELO</name>
<dbReference type="InParanoid" id="A0A2J6T4G1"/>
<sequence>MGTHKLIPISGSLHNSGTEVIYEGKITWQLLFRNSFSTVFVRGKLAVVRHEGNYWLILKDGDLGIPISTYDEYNNSVEFQHPTREIAKRVREDSRLPFTVKLAPDFPIIWAIQSSTGIALHLPLGSMASKWCGGSKEKPLEKGWLEYELVFMMEQAIKSRRVLERQSGIKRLQIIYDNGWNMEKIEASLAAGNNPRPPLYVQNGHIVGCRELDIISHMQFFPETTKPPKRLVNLQTGEVEVSTGQDINYAALLYVWNNGSVAEKVAIYQRLLNNKTGRETTHPWVDQLCIDQGNPAEIAEEVIKMASYYRGASRIINRVNCQLARQ</sequence>
<keyword evidence="3" id="KW-1185">Reference proteome</keyword>
<dbReference type="OrthoDB" id="2157530at2759"/>
<dbReference type="RefSeq" id="XP_024734824.1">
    <property type="nucleotide sequence ID" value="XM_024883395.1"/>
</dbReference>
<dbReference type="EMBL" id="KZ613843">
    <property type="protein sequence ID" value="PMD57920.1"/>
    <property type="molecule type" value="Genomic_DNA"/>
</dbReference>
<feature type="domain" description="Heterokaryon incompatibility" evidence="1">
    <location>
        <begin position="278"/>
        <end position="318"/>
    </location>
</feature>
<dbReference type="GeneID" id="36591472"/>
<dbReference type="InterPro" id="IPR010730">
    <property type="entry name" value="HET"/>
</dbReference>
<protein>
    <recommendedName>
        <fullName evidence="1">Heterokaryon incompatibility domain-containing protein</fullName>
    </recommendedName>
</protein>
<accession>A0A2J6T4G1</accession>
<evidence type="ECO:0000313" key="2">
    <source>
        <dbReference type="EMBL" id="PMD57920.1"/>
    </source>
</evidence>
<organism evidence="2 3">
    <name type="scientific">Hyaloscypha bicolor E</name>
    <dbReference type="NCBI Taxonomy" id="1095630"/>
    <lineage>
        <taxon>Eukaryota</taxon>
        <taxon>Fungi</taxon>
        <taxon>Dikarya</taxon>
        <taxon>Ascomycota</taxon>
        <taxon>Pezizomycotina</taxon>
        <taxon>Leotiomycetes</taxon>
        <taxon>Helotiales</taxon>
        <taxon>Hyaloscyphaceae</taxon>
        <taxon>Hyaloscypha</taxon>
        <taxon>Hyaloscypha bicolor</taxon>
    </lineage>
</organism>
<evidence type="ECO:0000259" key="1">
    <source>
        <dbReference type="Pfam" id="PF06985"/>
    </source>
</evidence>
<dbReference type="Proteomes" id="UP000235371">
    <property type="component" value="Unassembled WGS sequence"/>
</dbReference>
<dbReference type="Pfam" id="PF06985">
    <property type="entry name" value="HET"/>
    <property type="match status" value="1"/>
</dbReference>
<dbReference type="AlphaFoldDB" id="A0A2J6T4G1"/>
<evidence type="ECO:0000313" key="3">
    <source>
        <dbReference type="Proteomes" id="UP000235371"/>
    </source>
</evidence>
<proteinExistence type="predicted"/>
<reference evidence="2 3" key="1">
    <citation type="submission" date="2016-04" db="EMBL/GenBank/DDBJ databases">
        <title>A degradative enzymes factory behind the ericoid mycorrhizal symbiosis.</title>
        <authorList>
            <consortium name="DOE Joint Genome Institute"/>
            <person name="Martino E."/>
            <person name="Morin E."/>
            <person name="Grelet G."/>
            <person name="Kuo A."/>
            <person name="Kohler A."/>
            <person name="Daghino S."/>
            <person name="Barry K."/>
            <person name="Choi C."/>
            <person name="Cichocki N."/>
            <person name="Clum A."/>
            <person name="Copeland A."/>
            <person name="Hainaut M."/>
            <person name="Haridas S."/>
            <person name="Labutti K."/>
            <person name="Lindquist E."/>
            <person name="Lipzen A."/>
            <person name="Khouja H.-R."/>
            <person name="Murat C."/>
            <person name="Ohm R."/>
            <person name="Olson A."/>
            <person name="Spatafora J."/>
            <person name="Veneault-Fourrey C."/>
            <person name="Henrissat B."/>
            <person name="Grigoriev I."/>
            <person name="Martin F."/>
            <person name="Perotto S."/>
        </authorList>
    </citation>
    <scope>NUCLEOTIDE SEQUENCE [LARGE SCALE GENOMIC DNA]</scope>
    <source>
        <strain evidence="2 3">E</strain>
    </source>
</reference>
<gene>
    <name evidence="2" type="ORF">K444DRAFT_631646</name>
</gene>